<dbReference type="EMBL" id="JACNIG010000097">
    <property type="protein sequence ID" value="MBC8430966.1"/>
    <property type="molecule type" value="Genomic_DNA"/>
</dbReference>
<feature type="non-terminal residue" evidence="3">
    <location>
        <position position="1"/>
    </location>
</feature>
<sequence length="63" mass="6679">KIRVVYGPVVRSIIECAEIEDVDLIAIASHGRSGLSRVFYGSAAAGVLNNIQQPLLIIRSGGD</sequence>
<organism evidence="3 4">
    <name type="scientific">Candidatus Desulfatibia vada</name>
    <dbReference type="NCBI Taxonomy" id="2841696"/>
    <lineage>
        <taxon>Bacteria</taxon>
        <taxon>Pseudomonadati</taxon>
        <taxon>Thermodesulfobacteriota</taxon>
        <taxon>Desulfobacteria</taxon>
        <taxon>Desulfobacterales</taxon>
        <taxon>Desulfobacterales incertae sedis</taxon>
        <taxon>Candidatus Desulfatibia</taxon>
    </lineage>
</organism>
<gene>
    <name evidence="3" type="ORF">H8D96_03505</name>
</gene>
<feature type="domain" description="UspA" evidence="2">
    <location>
        <begin position="2"/>
        <end position="59"/>
    </location>
</feature>
<dbReference type="InterPro" id="IPR006016">
    <property type="entry name" value="UspA"/>
</dbReference>
<name>A0A8J6NP94_9BACT</name>
<evidence type="ECO:0000313" key="4">
    <source>
        <dbReference type="Proteomes" id="UP000605201"/>
    </source>
</evidence>
<dbReference type="InterPro" id="IPR014729">
    <property type="entry name" value="Rossmann-like_a/b/a_fold"/>
</dbReference>
<dbReference type="Proteomes" id="UP000605201">
    <property type="component" value="Unassembled WGS sequence"/>
</dbReference>
<protein>
    <submittedName>
        <fullName evidence="3">Universal stress protein</fullName>
    </submittedName>
</protein>
<evidence type="ECO:0000256" key="1">
    <source>
        <dbReference type="ARBA" id="ARBA00008791"/>
    </source>
</evidence>
<dbReference type="SUPFAM" id="SSF52402">
    <property type="entry name" value="Adenine nucleotide alpha hydrolases-like"/>
    <property type="match status" value="1"/>
</dbReference>
<evidence type="ECO:0000259" key="2">
    <source>
        <dbReference type="Pfam" id="PF00582"/>
    </source>
</evidence>
<dbReference type="PRINTS" id="PR01438">
    <property type="entry name" value="UNVRSLSTRESS"/>
</dbReference>
<comment type="similarity">
    <text evidence="1">Belongs to the universal stress protein A family.</text>
</comment>
<comment type="caution">
    <text evidence="3">The sequence shown here is derived from an EMBL/GenBank/DDBJ whole genome shotgun (WGS) entry which is preliminary data.</text>
</comment>
<dbReference type="Pfam" id="PF00582">
    <property type="entry name" value="Usp"/>
    <property type="match status" value="1"/>
</dbReference>
<dbReference type="CDD" id="cd00293">
    <property type="entry name" value="USP-like"/>
    <property type="match status" value="1"/>
</dbReference>
<proteinExistence type="inferred from homology"/>
<reference evidence="3 4" key="1">
    <citation type="submission" date="2020-08" db="EMBL/GenBank/DDBJ databases">
        <title>Bridging the membrane lipid divide: bacteria of the FCB group superphylum have the potential to synthesize archaeal ether lipids.</title>
        <authorList>
            <person name="Villanueva L."/>
            <person name="Von Meijenfeldt F.A.B."/>
            <person name="Westbye A.B."/>
            <person name="Yadav S."/>
            <person name="Hopmans E.C."/>
            <person name="Dutilh B.E."/>
            <person name="Sinninghe Damste J.S."/>
        </authorList>
    </citation>
    <scope>NUCLEOTIDE SEQUENCE [LARGE SCALE GENOMIC DNA]</scope>
    <source>
        <strain evidence="3">NIOZ-UU17</strain>
    </source>
</reference>
<dbReference type="AlphaFoldDB" id="A0A8J6NP94"/>
<dbReference type="Gene3D" id="3.40.50.620">
    <property type="entry name" value="HUPs"/>
    <property type="match status" value="1"/>
</dbReference>
<accession>A0A8J6NP94</accession>
<evidence type="ECO:0000313" key="3">
    <source>
        <dbReference type="EMBL" id="MBC8430966.1"/>
    </source>
</evidence>
<dbReference type="InterPro" id="IPR006015">
    <property type="entry name" value="Universal_stress_UspA"/>
</dbReference>